<name>A0A371GB71_MUCPR</name>
<dbReference type="OrthoDB" id="1747743at2759"/>
<dbReference type="EMBL" id="QJKJ01006121">
    <property type="protein sequence ID" value="RDX87820.1"/>
    <property type="molecule type" value="Genomic_DNA"/>
</dbReference>
<dbReference type="AlphaFoldDB" id="A0A371GB71"/>
<reference evidence="1" key="1">
    <citation type="submission" date="2018-05" db="EMBL/GenBank/DDBJ databases">
        <title>Draft genome of Mucuna pruriens seed.</title>
        <authorList>
            <person name="Nnadi N.E."/>
            <person name="Vos R."/>
            <person name="Hasami M.H."/>
            <person name="Devisetty U.K."/>
            <person name="Aguiy J.C."/>
        </authorList>
    </citation>
    <scope>NUCLEOTIDE SEQUENCE [LARGE SCALE GENOMIC DNA]</scope>
    <source>
        <strain evidence="1">JCA_2017</strain>
    </source>
</reference>
<dbReference type="Proteomes" id="UP000257109">
    <property type="component" value="Unassembled WGS sequence"/>
</dbReference>
<evidence type="ECO:0000313" key="1">
    <source>
        <dbReference type="EMBL" id="RDX87820.1"/>
    </source>
</evidence>
<evidence type="ECO:0000313" key="2">
    <source>
        <dbReference type="Proteomes" id="UP000257109"/>
    </source>
</evidence>
<proteinExistence type="predicted"/>
<comment type="caution">
    <text evidence="1">The sequence shown here is derived from an EMBL/GenBank/DDBJ whole genome shotgun (WGS) entry which is preliminary data.</text>
</comment>
<accession>A0A371GB71</accession>
<organism evidence="1 2">
    <name type="scientific">Mucuna pruriens</name>
    <name type="common">Velvet bean</name>
    <name type="synonym">Dolichos pruriens</name>
    <dbReference type="NCBI Taxonomy" id="157652"/>
    <lineage>
        <taxon>Eukaryota</taxon>
        <taxon>Viridiplantae</taxon>
        <taxon>Streptophyta</taxon>
        <taxon>Embryophyta</taxon>
        <taxon>Tracheophyta</taxon>
        <taxon>Spermatophyta</taxon>
        <taxon>Magnoliopsida</taxon>
        <taxon>eudicotyledons</taxon>
        <taxon>Gunneridae</taxon>
        <taxon>Pentapetalae</taxon>
        <taxon>rosids</taxon>
        <taxon>fabids</taxon>
        <taxon>Fabales</taxon>
        <taxon>Fabaceae</taxon>
        <taxon>Papilionoideae</taxon>
        <taxon>50 kb inversion clade</taxon>
        <taxon>NPAAA clade</taxon>
        <taxon>indigoferoid/millettioid clade</taxon>
        <taxon>Phaseoleae</taxon>
        <taxon>Mucuna</taxon>
    </lineage>
</organism>
<gene>
    <name evidence="1" type="ORF">CR513_30661</name>
</gene>
<protein>
    <submittedName>
        <fullName evidence="1">Uncharacterized protein</fullName>
    </submittedName>
</protein>
<keyword evidence="2" id="KW-1185">Reference proteome</keyword>
<sequence length="82" mass="9797">MKLKQNFSCYDFDDQKKVRVTTLEFGGYALVDFHIQLQRFYQGRRNVEDYYKEIEVSLIKAQIEESQEATISRFLHGLNKDI</sequence>
<feature type="non-terminal residue" evidence="1">
    <location>
        <position position="1"/>
    </location>
</feature>